<dbReference type="Pfam" id="PF00296">
    <property type="entry name" value="Bac_luciferase"/>
    <property type="match status" value="1"/>
</dbReference>
<evidence type="ECO:0000256" key="5">
    <source>
        <dbReference type="ARBA" id="ARBA00033748"/>
    </source>
</evidence>
<keyword evidence="2" id="KW-0288">FMN</keyword>
<evidence type="ECO:0000259" key="6">
    <source>
        <dbReference type="Pfam" id="PF00296"/>
    </source>
</evidence>
<dbReference type="InterPro" id="IPR016215">
    <property type="entry name" value="NTA_MOA"/>
</dbReference>
<dbReference type="InterPro" id="IPR036661">
    <property type="entry name" value="Luciferase-like_sf"/>
</dbReference>
<evidence type="ECO:0000256" key="4">
    <source>
        <dbReference type="ARBA" id="ARBA00023033"/>
    </source>
</evidence>
<feature type="domain" description="Luciferase-like" evidence="6">
    <location>
        <begin position="34"/>
        <end position="383"/>
    </location>
</feature>
<protein>
    <submittedName>
        <fullName evidence="7">LLM class flavin-dependent oxidoreductase</fullName>
    </submittedName>
</protein>
<keyword evidence="8" id="KW-1185">Reference proteome</keyword>
<sequence>MPSRREAHFTLFLTPSGYHESAWLVQDDDPCEAISVESLHRAAATAERGKLDAVFFPDWPMLSHFRAEYFPQVRYDPITLMSALGAANRKIGWIASASTTYNEPFDLARRLATADFVTNGRAGWNVVTTYHAEAAKNFGRTHPAHGDRYARAAEFVEVTRRLWDSWEDDAIVGDRSRGRWADIDRIRPARFEGAHFSVEGALPVPRAPQGHPVLAQAGSSPAGIDLAGRIAELVFTPQSSPDAGLGFRQKLDAAARRYGRTADDIRILPGLAFVLGSTEEEAQRLRAELEESASPELRWKNLALNAGLDHQRIDPGKPLDPRLAEEAEKTTFAQHIISAALSSDRPFIDLAQEITGLPGGLEFTGTPEQLADLIEDWVLSGASDGFTLQPTTIPTALDAFVDHVVPILQRRELFRTEYSGTTLREHLGLAAVRV</sequence>
<dbReference type="InterPro" id="IPR011251">
    <property type="entry name" value="Luciferase-like_dom"/>
</dbReference>
<evidence type="ECO:0000256" key="2">
    <source>
        <dbReference type="ARBA" id="ARBA00022643"/>
    </source>
</evidence>
<dbReference type="SUPFAM" id="SSF51679">
    <property type="entry name" value="Bacterial luciferase-like"/>
    <property type="match status" value="1"/>
</dbReference>
<dbReference type="Gene3D" id="3.20.20.30">
    <property type="entry name" value="Luciferase-like domain"/>
    <property type="match status" value="1"/>
</dbReference>
<dbReference type="CDD" id="cd01095">
    <property type="entry name" value="Nitrilotriacetate_monoxgenase"/>
    <property type="match status" value="1"/>
</dbReference>
<evidence type="ECO:0000256" key="1">
    <source>
        <dbReference type="ARBA" id="ARBA00022630"/>
    </source>
</evidence>
<keyword evidence="1" id="KW-0285">Flavoprotein</keyword>
<comment type="caution">
    <text evidence="7">The sequence shown here is derived from an EMBL/GenBank/DDBJ whole genome shotgun (WGS) entry which is preliminary data.</text>
</comment>
<reference evidence="8" key="1">
    <citation type="journal article" date="2019" name="Int. J. Syst. Evol. Microbiol.">
        <title>The Global Catalogue of Microorganisms (GCM) 10K type strain sequencing project: providing services to taxonomists for standard genome sequencing and annotation.</title>
        <authorList>
            <consortium name="The Broad Institute Genomics Platform"/>
            <consortium name="The Broad Institute Genome Sequencing Center for Infectious Disease"/>
            <person name="Wu L."/>
            <person name="Ma J."/>
        </authorList>
    </citation>
    <scope>NUCLEOTIDE SEQUENCE [LARGE SCALE GENOMIC DNA]</scope>
    <source>
        <strain evidence="8">JCM 17458</strain>
    </source>
</reference>
<dbReference type="Proteomes" id="UP001501586">
    <property type="component" value="Unassembled WGS sequence"/>
</dbReference>
<keyword evidence="4" id="KW-0503">Monooxygenase</keyword>
<dbReference type="EMBL" id="BAABAZ010000005">
    <property type="protein sequence ID" value="GAA4283917.1"/>
    <property type="molecule type" value="Genomic_DNA"/>
</dbReference>
<gene>
    <name evidence="7" type="ORF">GCM10022261_14480</name>
</gene>
<evidence type="ECO:0000313" key="8">
    <source>
        <dbReference type="Proteomes" id="UP001501586"/>
    </source>
</evidence>
<name>A0ABP8EJ14_9MICO</name>
<dbReference type="NCBIfam" id="TIGR03860">
    <property type="entry name" value="FMN_nitrolo"/>
    <property type="match status" value="1"/>
</dbReference>
<dbReference type="InterPro" id="IPR051260">
    <property type="entry name" value="Diverse_substr_monoxygenases"/>
</dbReference>
<dbReference type="PANTHER" id="PTHR30011:SF16">
    <property type="entry name" value="C2H2 FINGER DOMAIN TRANSCRIPTION FACTOR (EUROFUNG)-RELATED"/>
    <property type="match status" value="1"/>
</dbReference>
<evidence type="ECO:0000256" key="3">
    <source>
        <dbReference type="ARBA" id="ARBA00023002"/>
    </source>
</evidence>
<accession>A0ABP8EJ14</accession>
<keyword evidence="3" id="KW-0560">Oxidoreductase</keyword>
<proteinExistence type="inferred from homology"/>
<comment type="similarity">
    <text evidence="5">Belongs to the NtaA/SnaA/DszA monooxygenase family.</text>
</comment>
<organism evidence="7 8">
    <name type="scientific">Brevibacterium daeguense</name>
    <dbReference type="NCBI Taxonomy" id="909936"/>
    <lineage>
        <taxon>Bacteria</taxon>
        <taxon>Bacillati</taxon>
        <taxon>Actinomycetota</taxon>
        <taxon>Actinomycetes</taxon>
        <taxon>Micrococcales</taxon>
        <taxon>Brevibacteriaceae</taxon>
        <taxon>Brevibacterium</taxon>
    </lineage>
</organism>
<dbReference type="PANTHER" id="PTHR30011">
    <property type="entry name" value="ALKANESULFONATE MONOOXYGENASE-RELATED"/>
    <property type="match status" value="1"/>
</dbReference>
<dbReference type="RefSeq" id="WP_236863994.1">
    <property type="nucleotide sequence ID" value="NZ_BAABAZ010000005.1"/>
</dbReference>
<evidence type="ECO:0000313" key="7">
    <source>
        <dbReference type="EMBL" id="GAA4283917.1"/>
    </source>
</evidence>
<dbReference type="PIRSF" id="PIRSF000337">
    <property type="entry name" value="NTA_MOA"/>
    <property type="match status" value="1"/>
</dbReference>